<dbReference type="Pfam" id="PF04325">
    <property type="entry name" value="DUF465"/>
    <property type="match status" value="1"/>
</dbReference>
<proteinExistence type="predicted"/>
<keyword evidence="1" id="KW-0175">Coiled coil</keyword>
<dbReference type="InterPro" id="IPR038444">
    <property type="entry name" value="DUF465_sf"/>
</dbReference>
<evidence type="ECO:0000313" key="3">
    <source>
        <dbReference type="Proteomes" id="UP000199340"/>
    </source>
</evidence>
<evidence type="ECO:0000313" key="2">
    <source>
        <dbReference type="EMBL" id="SDI47885.1"/>
    </source>
</evidence>
<sequence length="57" mass="6455">MSLSSHIEELKKKHQTLSDRVEAALRAPGTPDTEIAELKKQKLRLKDEIERLTADVS</sequence>
<feature type="coiled-coil region" evidence="1">
    <location>
        <begin position="7"/>
        <end position="55"/>
    </location>
</feature>
<dbReference type="STRING" id="490829.SAMN05421850_10374"/>
<protein>
    <recommendedName>
        <fullName evidence="4">DUF465 domain-containing protein</fullName>
    </recommendedName>
</protein>
<organism evidence="2 3">
    <name type="scientific">Lutimaribacter saemankumensis</name>
    <dbReference type="NCBI Taxonomy" id="490829"/>
    <lineage>
        <taxon>Bacteria</taxon>
        <taxon>Pseudomonadati</taxon>
        <taxon>Pseudomonadota</taxon>
        <taxon>Alphaproteobacteria</taxon>
        <taxon>Rhodobacterales</taxon>
        <taxon>Roseobacteraceae</taxon>
        <taxon>Lutimaribacter</taxon>
    </lineage>
</organism>
<dbReference type="OrthoDB" id="7362854at2"/>
<name>A0A1G8KWI7_9RHOB</name>
<dbReference type="Proteomes" id="UP000199340">
    <property type="component" value="Unassembled WGS sequence"/>
</dbReference>
<dbReference type="Gene3D" id="6.10.280.50">
    <property type="match status" value="1"/>
</dbReference>
<dbReference type="RefSeq" id="WP_090028039.1">
    <property type="nucleotide sequence ID" value="NZ_FNEB01000003.1"/>
</dbReference>
<evidence type="ECO:0008006" key="4">
    <source>
        <dbReference type="Google" id="ProtNLM"/>
    </source>
</evidence>
<reference evidence="2 3" key="1">
    <citation type="submission" date="2016-10" db="EMBL/GenBank/DDBJ databases">
        <authorList>
            <person name="de Groot N.N."/>
        </authorList>
    </citation>
    <scope>NUCLEOTIDE SEQUENCE [LARGE SCALE GENOMIC DNA]</scope>
    <source>
        <strain evidence="2 3">DSM 28010</strain>
    </source>
</reference>
<accession>A0A1G8KWI7</accession>
<dbReference type="EMBL" id="FNEB01000003">
    <property type="protein sequence ID" value="SDI47885.1"/>
    <property type="molecule type" value="Genomic_DNA"/>
</dbReference>
<dbReference type="AlphaFoldDB" id="A0A1G8KWI7"/>
<evidence type="ECO:0000256" key="1">
    <source>
        <dbReference type="SAM" id="Coils"/>
    </source>
</evidence>
<keyword evidence="3" id="KW-1185">Reference proteome</keyword>
<gene>
    <name evidence="2" type="ORF">SAMN05421850_10374</name>
</gene>
<dbReference type="InterPro" id="IPR007420">
    <property type="entry name" value="DUF465"/>
</dbReference>